<gene>
    <name evidence="6" type="ORF">WMN62_07910</name>
</gene>
<organism evidence="6 7">
    <name type="scientific">Curtobacterium citreum</name>
    <dbReference type="NCBI Taxonomy" id="2036"/>
    <lineage>
        <taxon>Bacteria</taxon>
        <taxon>Bacillati</taxon>
        <taxon>Actinomycetota</taxon>
        <taxon>Actinomycetes</taxon>
        <taxon>Micrococcales</taxon>
        <taxon>Microbacteriaceae</taxon>
        <taxon>Curtobacterium</taxon>
    </lineage>
</organism>
<dbReference type="Proteomes" id="UP001370299">
    <property type="component" value="Unassembled WGS sequence"/>
</dbReference>
<accession>A0ABU8Y980</accession>
<evidence type="ECO:0000259" key="5">
    <source>
        <dbReference type="PROSITE" id="PS51898"/>
    </source>
</evidence>
<evidence type="ECO:0000256" key="2">
    <source>
        <dbReference type="ARBA" id="ARBA00022908"/>
    </source>
</evidence>
<dbReference type="InterPro" id="IPR050090">
    <property type="entry name" value="Tyrosine_recombinase_XerCD"/>
</dbReference>
<name>A0ABU8Y980_9MICO</name>
<keyword evidence="4" id="KW-0233">DNA recombination</keyword>
<evidence type="ECO:0000256" key="3">
    <source>
        <dbReference type="ARBA" id="ARBA00023125"/>
    </source>
</evidence>
<comment type="caution">
    <text evidence="6">The sequence shown here is derived from an EMBL/GenBank/DDBJ whole genome shotgun (WGS) entry which is preliminary data.</text>
</comment>
<dbReference type="InterPro" id="IPR013762">
    <property type="entry name" value="Integrase-like_cat_sf"/>
</dbReference>
<dbReference type="PANTHER" id="PTHR30349">
    <property type="entry name" value="PHAGE INTEGRASE-RELATED"/>
    <property type="match status" value="1"/>
</dbReference>
<sequence>MASISAYRNTRGETRYRVRFRKPDRTQTDKRGFRTKRAAEQWLAENEVAKARGEYLDPSDSRITVGQLAVVWLANRPHLKPSSLRPLEIAWRLHVEPFWGRVPLSAIRHSDVQGWITRLSVGDEGRRALGATSVIRAHGILASILDGAVKDRRIHSNPARGLRLPRKVPKPRAYLTHQQVEALADESGQHGLLVRFLAYTGLRWGEATALRVEDLDLLRRRVLVRSNAVDVGGVIYPGTPKSHETRTVPIARFLVTELEAASRDRSRSDLVFGNGRDYLRQPDSRRGWFKAARARAAAADPAFPVVTLHDLRHTAASLSVATGANVKVIQRMLGHASAAMTLDTYADLFDADLDVVADALDQARSTVVVGEMWAEASA</sequence>
<dbReference type="CDD" id="cd01189">
    <property type="entry name" value="INT_ICEBs1_C_like"/>
    <property type="match status" value="1"/>
</dbReference>
<comment type="similarity">
    <text evidence="1">Belongs to the 'phage' integrase family.</text>
</comment>
<dbReference type="EMBL" id="JBBLYY010000042">
    <property type="protein sequence ID" value="MEK0171391.1"/>
    <property type="molecule type" value="Genomic_DNA"/>
</dbReference>
<dbReference type="InterPro" id="IPR010998">
    <property type="entry name" value="Integrase_recombinase_N"/>
</dbReference>
<keyword evidence="2" id="KW-0229">DNA integration</keyword>
<dbReference type="PANTHER" id="PTHR30349:SF64">
    <property type="entry name" value="PROPHAGE INTEGRASE INTD-RELATED"/>
    <property type="match status" value="1"/>
</dbReference>
<dbReference type="Pfam" id="PF00589">
    <property type="entry name" value="Phage_integrase"/>
    <property type="match status" value="1"/>
</dbReference>
<proteinExistence type="inferred from homology"/>
<evidence type="ECO:0000313" key="6">
    <source>
        <dbReference type="EMBL" id="MEK0171391.1"/>
    </source>
</evidence>
<dbReference type="InterPro" id="IPR004107">
    <property type="entry name" value="Integrase_SAM-like_N"/>
</dbReference>
<dbReference type="Gene3D" id="1.10.150.130">
    <property type="match status" value="1"/>
</dbReference>
<reference evidence="6 7" key="1">
    <citation type="submission" date="2024-03" db="EMBL/GenBank/DDBJ databases">
        <title>Whole genomes of four grape xylem sap localized bacterial endophytes.</title>
        <authorList>
            <person name="Kumar G."/>
            <person name="Savka M.A."/>
        </authorList>
    </citation>
    <scope>NUCLEOTIDE SEQUENCE [LARGE SCALE GENOMIC DNA]</scope>
    <source>
        <strain evidence="6 7">RIT_GXS8</strain>
    </source>
</reference>
<dbReference type="RefSeq" id="WP_340197109.1">
    <property type="nucleotide sequence ID" value="NZ_JBBKAP010000054.1"/>
</dbReference>
<protein>
    <submittedName>
        <fullName evidence="6">Tyrosine-type recombinase/integrase</fullName>
    </submittedName>
</protein>
<evidence type="ECO:0000313" key="7">
    <source>
        <dbReference type="Proteomes" id="UP001370299"/>
    </source>
</evidence>
<dbReference type="InterPro" id="IPR002104">
    <property type="entry name" value="Integrase_catalytic"/>
</dbReference>
<dbReference type="Pfam" id="PF14659">
    <property type="entry name" value="Phage_int_SAM_3"/>
    <property type="match status" value="1"/>
</dbReference>
<dbReference type="InterPro" id="IPR011010">
    <property type="entry name" value="DNA_brk_join_enz"/>
</dbReference>
<evidence type="ECO:0000256" key="4">
    <source>
        <dbReference type="ARBA" id="ARBA00023172"/>
    </source>
</evidence>
<dbReference type="Gene3D" id="1.10.443.10">
    <property type="entry name" value="Intergrase catalytic core"/>
    <property type="match status" value="1"/>
</dbReference>
<keyword evidence="3" id="KW-0238">DNA-binding</keyword>
<keyword evidence="7" id="KW-1185">Reference proteome</keyword>
<feature type="domain" description="Tyr recombinase" evidence="5">
    <location>
        <begin position="170"/>
        <end position="358"/>
    </location>
</feature>
<dbReference type="SUPFAM" id="SSF56349">
    <property type="entry name" value="DNA breaking-rejoining enzymes"/>
    <property type="match status" value="1"/>
</dbReference>
<evidence type="ECO:0000256" key="1">
    <source>
        <dbReference type="ARBA" id="ARBA00008857"/>
    </source>
</evidence>
<dbReference type="PROSITE" id="PS51898">
    <property type="entry name" value="TYR_RECOMBINASE"/>
    <property type="match status" value="1"/>
</dbReference>